<evidence type="ECO:0000256" key="1">
    <source>
        <dbReference type="ARBA" id="ARBA00022737"/>
    </source>
</evidence>
<name>A0A9I9CG87_CUCME</name>
<keyword evidence="1" id="KW-0677">Repeat</keyword>
<accession>A0A9I9CG87</accession>
<dbReference type="Pfam" id="PF13540">
    <property type="entry name" value="RCC1_2"/>
    <property type="match status" value="1"/>
</dbReference>
<dbReference type="AlphaFoldDB" id="A0A9I9CG87"/>
<dbReference type="Gene3D" id="2.130.10.30">
    <property type="entry name" value="Regulator of chromosome condensation 1/beta-lactamase-inhibitor protein II"/>
    <property type="match status" value="1"/>
</dbReference>
<evidence type="ECO:0000313" key="3">
    <source>
        <dbReference type="EnsemblPlants" id="MELO3C003150.2.1"/>
    </source>
</evidence>
<dbReference type="SUPFAM" id="SSF50985">
    <property type="entry name" value="RCC1/BLIP-II"/>
    <property type="match status" value="1"/>
</dbReference>
<feature type="compositionally biased region" description="Basic and acidic residues" evidence="2">
    <location>
        <begin position="242"/>
        <end position="257"/>
    </location>
</feature>
<evidence type="ECO:0008006" key="4">
    <source>
        <dbReference type="Google" id="ProtNLM"/>
    </source>
</evidence>
<dbReference type="InterPro" id="IPR051210">
    <property type="entry name" value="Ub_ligase/GEF_domain"/>
</dbReference>
<dbReference type="EnsemblPlants" id="MELO3C003150.2.1">
    <property type="protein sequence ID" value="MELO3C003150.2.1"/>
    <property type="gene ID" value="MELO3C003150.2"/>
</dbReference>
<dbReference type="InterPro" id="IPR009091">
    <property type="entry name" value="RCC1/BLIP-II"/>
</dbReference>
<protein>
    <recommendedName>
        <fullName evidence="4">Ultraviolet-B receptor UVR8</fullName>
    </recommendedName>
</protein>
<sequence>MGISMRLKTLSDPRGKHLKRILIRKSLGLPETSYLKLIFFALLFTIFLWIREENAADQNGAKMANKIDALVYMWGYLPGALPDKSLLLSPEPVRLPGSTDGGDSWKEVCGGGCGFAMAISDSGKLITWGAADEEGQIYLTSGKHGVILGIDLESSSSCNIVKEIPEAFPFPTEDLVVKAVAGWAHCVSVTEAGEVYTWGWSECIPSMKTLRDLAIGGGLLKDSTGKQSLTTTEQAGPQDSNGVDRMDDNKRVGEETAKRRKINSVKEDTEISSPGDELFTTLPCLVNFGPGVKITAVAAGGRHTLALSGYMKYEDMEDF</sequence>
<proteinExistence type="predicted"/>
<dbReference type="PANTHER" id="PTHR22870">
    <property type="entry name" value="REGULATOR OF CHROMOSOME CONDENSATION"/>
    <property type="match status" value="1"/>
</dbReference>
<dbReference type="Gramene" id="MELO3C003150.2.1">
    <property type="protein sequence ID" value="MELO3C003150.2.1"/>
    <property type="gene ID" value="MELO3C003150.2"/>
</dbReference>
<feature type="compositionally biased region" description="Polar residues" evidence="2">
    <location>
        <begin position="225"/>
        <end position="241"/>
    </location>
</feature>
<dbReference type="PANTHER" id="PTHR22870:SF408">
    <property type="entry name" value="OS09G0560450 PROTEIN"/>
    <property type="match status" value="1"/>
</dbReference>
<organism evidence="3">
    <name type="scientific">Cucumis melo</name>
    <name type="common">Muskmelon</name>
    <dbReference type="NCBI Taxonomy" id="3656"/>
    <lineage>
        <taxon>Eukaryota</taxon>
        <taxon>Viridiplantae</taxon>
        <taxon>Streptophyta</taxon>
        <taxon>Embryophyta</taxon>
        <taxon>Tracheophyta</taxon>
        <taxon>Spermatophyta</taxon>
        <taxon>Magnoliopsida</taxon>
        <taxon>eudicotyledons</taxon>
        <taxon>Gunneridae</taxon>
        <taxon>Pentapetalae</taxon>
        <taxon>rosids</taxon>
        <taxon>fabids</taxon>
        <taxon>Cucurbitales</taxon>
        <taxon>Cucurbitaceae</taxon>
        <taxon>Benincaseae</taxon>
        <taxon>Cucumis</taxon>
    </lineage>
</organism>
<reference evidence="3" key="1">
    <citation type="submission" date="2023-03" db="UniProtKB">
        <authorList>
            <consortium name="EnsemblPlants"/>
        </authorList>
    </citation>
    <scope>IDENTIFICATION</scope>
</reference>
<feature type="region of interest" description="Disordered" evidence="2">
    <location>
        <begin position="225"/>
        <end position="272"/>
    </location>
</feature>
<evidence type="ECO:0000256" key="2">
    <source>
        <dbReference type="SAM" id="MobiDB-lite"/>
    </source>
</evidence>